<dbReference type="AlphaFoldDB" id="A0A1M5S0D2"/>
<gene>
    <name evidence="2" type="ORF">SAMN05216361_4304</name>
</gene>
<dbReference type="Gene3D" id="3.20.20.190">
    <property type="entry name" value="Phosphatidylinositol (PI) phosphodiesterase"/>
    <property type="match status" value="1"/>
</dbReference>
<dbReference type="InterPro" id="IPR017946">
    <property type="entry name" value="PLC-like_Pdiesterase_TIM-brl"/>
</dbReference>
<dbReference type="RefSeq" id="WP_073325222.1">
    <property type="nucleotide sequence ID" value="NZ_FQWD01000008.1"/>
</dbReference>
<keyword evidence="1" id="KW-0732">Signal</keyword>
<accession>A0A1M5S0D2</accession>
<reference evidence="3" key="1">
    <citation type="submission" date="2016-11" db="EMBL/GenBank/DDBJ databases">
        <authorList>
            <person name="Varghese N."/>
            <person name="Submissions S."/>
        </authorList>
    </citation>
    <scope>NUCLEOTIDE SEQUENCE [LARGE SCALE GENOMIC DNA]</scope>
    <source>
        <strain evidence="3">CGMCC 1.8995</strain>
    </source>
</reference>
<dbReference type="CDD" id="cd08589">
    <property type="entry name" value="PI-PLCc_SaPLC1_like"/>
    <property type="match status" value="1"/>
</dbReference>
<feature type="signal peptide" evidence="1">
    <location>
        <begin position="1"/>
        <end position="19"/>
    </location>
</feature>
<protein>
    <submittedName>
        <fullName evidence="2">Phosphoinositide phospholipase C, Ca2+-dependent</fullName>
    </submittedName>
</protein>
<evidence type="ECO:0000313" key="3">
    <source>
        <dbReference type="Proteomes" id="UP000184520"/>
    </source>
</evidence>
<proteinExistence type="predicted"/>
<sequence>MQIPTILLFTLSFVHTVSAASLNDYQWIGSHNSYKKALPESVYQYLVGLDKHAATQLNYGHISLEAQLDSGLRQLEIDVVNDVHGNRYSHPELAVRFGENWLNDQEIEQLSKPGFKVLHIPHVDMKSHCFDLTRCLSKLVRWSDDHPKHFPIVVIMNAKESQPSFIKRPAPCPFTAQTFNDLDKVIREQMKDKLITPDAIRGSRGTLREAIVNAGWPDVSVLRGKFLFLFDGNKSQTKRFMQGHAGLAGRAMFTSLPADDSGAAIMIVNDPVINHGEILQLVSDGFLVRTRADADFSASRQEKSKQRKAAFSSGAQIISTDFYPGSPQALRDKYEVSFAKGAVLRTNPFFTKSQTQHLTQEKR</sequence>
<organism evidence="2 3">
    <name type="scientific">Marisediminitalea aggregata</name>
    <dbReference type="NCBI Taxonomy" id="634436"/>
    <lineage>
        <taxon>Bacteria</taxon>
        <taxon>Pseudomonadati</taxon>
        <taxon>Pseudomonadota</taxon>
        <taxon>Gammaproteobacteria</taxon>
        <taxon>Alteromonadales</taxon>
        <taxon>Alteromonadaceae</taxon>
        <taxon>Marisediminitalea</taxon>
    </lineage>
</organism>
<name>A0A1M5S0D2_9ALTE</name>
<dbReference type="STRING" id="634436.SAMN05216361_4304"/>
<keyword evidence="3" id="KW-1185">Reference proteome</keyword>
<feature type="chain" id="PRO_5012251750" evidence="1">
    <location>
        <begin position="20"/>
        <end position="363"/>
    </location>
</feature>
<dbReference type="GO" id="GO:0006629">
    <property type="term" value="P:lipid metabolic process"/>
    <property type="evidence" value="ECO:0007669"/>
    <property type="project" value="InterPro"/>
</dbReference>
<evidence type="ECO:0000313" key="2">
    <source>
        <dbReference type="EMBL" id="SHH31768.1"/>
    </source>
</evidence>
<dbReference type="GO" id="GO:0008081">
    <property type="term" value="F:phosphoric diester hydrolase activity"/>
    <property type="evidence" value="ECO:0007669"/>
    <property type="project" value="InterPro"/>
</dbReference>
<dbReference type="EMBL" id="FQWD01000008">
    <property type="protein sequence ID" value="SHH31768.1"/>
    <property type="molecule type" value="Genomic_DNA"/>
</dbReference>
<evidence type="ECO:0000256" key="1">
    <source>
        <dbReference type="SAM" id="SignalP"/>
    </source>
</evidence>
<dbReference type="Pfam" id="PF16670">
    <property type="entry name" value="PI-PLC-C1"/>
    <property type="match status" value="1"/>
</dbReference>
<dbReference type="Proteomes" id="UP000184520">
    <property type="component" value="Unassembled WGS sequence"/>
</dbReference>
<dbReference type="SUPFAM" id="SSF51695">
    <property type="entry name" value="PLC-like phosphodiesterases"/>
    <property type="match status" value="1"/>
</dbReference>
<dbReference type="InterPro" id="IPR032075">
    <property type="entry name" value="PI-PLC-C1"/>
</dbReference>